<dbReference type="AlphaFoldDB" id="A0A1S0TU30"/>
<organism evidence="1">
    <name type="scientific">Loa loa</name>
    <name type="common">Eye worm</name>
    <name type="synonym">Filaria loa</name>
    <dbReference type="NCBI Taxonomy" id="7209"/>
    <lineage>
        <taxon>Eukaryota</taxon>
        <taxon>Metazoa</taxon>
        <taxon>Ecdysozoa</taxon>
        <taxon>Nematoda</taxon>
        <taxon>Chromadorea</taxon>
        <taxon>Rhabditida</taxon>
        <taxon>Spirurina</taxon>
        <taxon>Spiruromorpha</taxon>
        <taxon>Filarioidea</taxon>
        <taxon>Onchocercidae</taxon>
        <taxon>Loa</taxon>
    </lineage>
</organism>
<reference evidence="1" key="1">
    <citation type="submission" date="2012-04" db="EMBL/GenBank/DDBJ databases">
        <title>The Genome Sequence of Loa loa.</title>
        <authorList>
            <consortium name="The Broad Institute Genome Sequencing Platform"/>
            <consortium name="Broad Institute Genome Sequencing Center for Infectious Disease"/>
            <person name="Nutman T.B."/>
            <person name="Fink D.L."/>
            <person name="Russ C."/>
            <person name="Young S."/>
            <person name="Zeng Q."/>
            <person name="Gargeya S."/>
            <person name="Alvarado L."/>
            <person name="Berlin A."/>
            <person name="Chapman S.B."/>
            <person name="Chen Z."/>
            <person name="Freedman E."/>
            <person name="Gellesch M."/>
            <person name="Goldberg J."/>
            <person name="Griggs A."/>
            <person name="Gujja S."/>
            <person name="Heilman E.R."/>
            <person name="Heiman D."/>
            <person name="Howarth C."/>
            <person name="Mehta T."/>
            <person name="Neiman D."/>
            <person name="Pearson M."/>
            <person name="Roberts A."/>
            <person name="Saif S."/>
            <person name="Shea T."/>
            <person name="Shenoy N."/>
            <person name="Sisk P."/>
            <person name="Stolte C."/>
            <person name="Sykes S."/>
            <person name="White J."/>
            <person name="Yandava C."/>
            <person name="Haas B."/>
            <person name="Henn M.R."/>
            <person name="Nusbaum C."/>
            <person name="Birren B."/>
        </authorList>
    </citation>
    <scope>NUCLEOTIDE SEQUENCE [LARGE SCALE GENOMIC DNA]</scope>
</reference>
<sequence>MKTVSVIQSVAVPRQDLWGEGEEGDDIPRAESNQWMCEKESVKLALSNDDMPQKLSVNDSNSELSNCCWKRSRTIIIAVFKNDDLNSIKRPGYDKNACDFLLLTYITPGVMQCLRASYQGSTRNRDEDNT</sequence>
<evidence type="ECO:0000313" key="1">
    <source>
        <dbReference type="EMBL" id="EFO20112.1"/>
    </source>
</evidence>
<dbReference type="RefSeq" id="XP_003143957.1">
    <property type="nucleotide sequence ID" value="XM_003143909.1"/>
</dbReference>
<dbReference type="InParanoid" id="A0A1S0TU30"/>
<dbReference type="CTD" id="9945806"/>
<dbReference type="KEGG" id="loa:LOAG_08377"/>
<gene>
    <name evidence="1" type="ORF">LOAG_08377</name>
</gene>
<accession>A0A1S0TU30</accession>
<name>A0A1S0TU30_LOALO</name>
<proteinExistence type="predicted"/>
<dbReference type="GeneID" id="9945806"/>
<dbReference type="EMBL" id="JH712084">
    <property type="protein sequence ID" value="EFO20112.1"/>
    <property type="molecule type" value="Genomic_DNA"/>
</dbReference>
<protein>
    <submittedName>
        <fullName evidence="1">Uncharacterized protein</fullName>
    </submittedName>
</protein>